<protein>
    <submittedName>
        <fullName evidence="2">Uncharacterized protein</fullName>
    </submittedName>
</protein>
<evidence type="ECO:0000256" key="1">
    <source>
        <dbReference type="SAM" id="MobiDB-lite"/>
    </source>
</evidence>
<accession>Q6Z1D3</accession>
<dbReference type="AlphaFoldDB" id="Q6Z1D3"/>
<evidence type="ECO:0000313" key="3">
    <source>
        <dbReference type="Proteomes" id="UP000000763"/>
    </source>
</evidence>
<name>Q6Z1D3_ORYSJ</name>
<dbReference type="Proteomes" id="UP000000763">
    <property type="component" value="Chromosome 8"/>
</dbReference>
<reference evidence="3" key="2">
    <citation type="journal article" date="2008" name="Nucleic Acids Res.">
        <title>The rice annotation project database (RAP-DB): 2008 update.</title>
        <authorList>
            <consortium name="The rice annotation project (RAP)"/>
        </authorList>
    </citation>
    <scope>GENOME REANNOTATION</scope>
    <source>
        <strain evidence="3">cv. Nipponbare</strain>
    </source>
</reference>
<evidence type="ECO:0000313" key="2">
    <source>
        <dbReference type="EMBL" id="BAD05592.1"/>
    </source>
</evidence>
<proteinExistence type="predicted"/>
<feature type="compositionally biased region" description="Polar residues" evidence="1">
    <location>
        <begin position="22"/>
        <end position="35"/>
    </location>
</feature>
<feature type="region of interest" description="Disordered" evidence="1">
    <location>
        <begin position="22"/>
        <end position="42"/>
    </location>
</feature>
<reference evidence="3" key="1">
    <citation type="journal article" date="2005" name="Nature">
        <title>The map-based sequence of the rice genome.</title>
        <authorList>
            <consortium name="International rice genome sequencing project (IRGSP)"/>
            <person name="Matsumoto T."/>
            <person name="Wu J."/>
            <person name="Kanamori H."/>
            <person name="Katayose Y."/>
            <person name="Fujisawa M."/>
            <person name="Namiki N."/>
            <person name="Mizuno H."/>
            <person name="Yamamoto K."/>
            <person name="Antonio B.A."/>
            <person name="Baba T."/>
            <person name="Sakata K."/>
            <person name="Nagamura Y."/>
            <person name="Aoki H."/>
            <person name="Arikawa K."/>
            <person name="Arita K."/>
            <person name="Bito T."/>
            <person name="Chiden Y."/>
            <person name="Fujitsuka N."/>
            <person name="Fukunaka R."/>
            <person name="Hamada M."/>
            <person name="Harada C."/>
            <person name="Hayashi A."/>
            <person name="Hijishita S."/>
            <person name="Honda M."/>
            <person name="Hosokawa S."/>
            <person name="Ichikawa Y."/>
            <person name="Idonuma A."/>
            <person name="Iijima M."/>
            <person name="Ikeda M."/>
            <person name="Ikeno M."/>
            <person name="Ito K."/>
            <person name="Ito S."/>
            <person name="Ito T."/>
            <person name="Ito Y."/>
            <person name="Ito Y."/>
            <person name="Iwabuchi A."/>
            <person name="Kamiya K."/>
            <person name="Karasawa W."/>
            <person name="Kurita K."/>
            <person name="Katagiri S."/>
            <person name="Kikuta A."/>
            <person name="Kobayashi H."/>
            <person name="Kobayashi N."/>
            <person name="Machita K."/>
            <person name="Maehara T."/>
            <person name="Masukawa M."/>
            <person name="Mizubayashi T."/>
            <person name="Mukai Y."/>
            <person name="Nagasaki H."/>
            <person name="Nagata Y."/>
            <person name="Naito S."/>
            <person name="Nakashima M."/>
            <person name="Nakama Y."/>
            <person name="Nakamichi Y."/>
            <person name="Nakamura M."/>
            <person name="Meguro A."/>
            <person name="Negishi M."/>
            <person name="Ohta I."/>
            <person name="Ohta T."/>
            <person name="Okamoto M."/>
            <person name="Ono N."/>
            <person name="Saji S."/>
            <person name="Sakaguchi M."/>
            <person name="Sakai K."/>
            <person name="Shibata M."/>
            <person name="Shimokawa T."/>
            <person name="Song J."/>
            <person name="Takazaki Y."/>
            <person name="Terasawa K."/>
            <person name="Tsugane M."/>
            <person name="Tsuji K."/>
            <person name="Ueda S."/>
            <person name="Waki K."/>
            <person name="Yamagata H."/>
            <person name="Yamamoto M."/>
            <person name="Yamamoto S."/>
            <person name="Yamane H."/>
            <person name="Yoshiki S."/>
            <person name="Yoshihara R."/>
            <person name="Yukawa K."/>
            <person name="Zhong H."/>
            <person name="Yano M."/>
            <person name="Yuan Q."/>
            <person name="Ouyang S."/>
            <person name="Liu J."/>
            <person name="Jones K.M."/>
            <person name="Gansberger K."/>
            <person name="Moffat K."/>
            <person name="Hill J."/>
            <person name="Bera J."/>
            <person name="Fadrosh D."/>
            <person name="Jin S."/>
            <person name="Johri S."/>
            <person name="Kim M."/>
            <person name="Overton L."/>
            <person name="Reardon M."/>
            <person name="Tsitrin T."/>
            <person name="Vuong H."/>
            <person name="Weaver B."/>
            <person name="Ciecko A."/>
            <person name="Tallon L."/>
            <person name="Jackson J."/>
            <person name="Pai G."/>
            <person name="Aken S.V."/>
            <person name="Utterback T."/>
            <person name="Reidmuller S."/>
            <person name="Feldblyum T."/>
            <person name="Hsiao J."/>
            <person name="Zismann V."/>
            <person name="Iobst S."/>
            <person name="de Vazeille A.R."/>
            <person name="Buell C.R."/>
            <person name="Ying K."/>
            <person name="Li Y."/>
            <person name="Lu T."/>
            <person name="Huang Y."/>
            <person name="Zhao Q."/>
            <person name="Feng Q."/>
            <person name="Zhang L."/>
            <person name="Zhu J."/>
            <person name="Weng Q."/>
            <person name="Mu J."/>
            <person name="Lu Y."/>
            <person name="Fan D."/>
            <person name="Liu Y."/>
            <person name="Guan J."/>
            <person name="Zhang Y."/>
            <person name="Yu S."/>
            <person name="Liu X."/>
            <person name="Zhang Y."/>
            <person name="Hong G."/>
            <person name="Han B."/>
            <person name="Choisne N."/>
            <person name="Demange N."/>
            <person name="Orjeda G."/>
            <person name="Samain S."/>
            <person name="Cattolico L."/>
            <person name="Pelletier E."/>
            <person name="Couloux A."/>
            <person name="Segurens B."/>
            <person name="Wincker P."/>
            <person name="D'Hont A."/>
            <person name="Scarpelli C."/>
            <person name="Weissenbach J."/>
            <person name="Salanoubat M."/>
            <person name="Quetier F."/>
            <person name="Yu Y."/>
            <person name="Kim H.R."/>
            <person name="Rambo T."/>
            <person name="Currie J."/>
            <person name="Collura K."/>
            <person name="Luo M."/>
            <person name="Yang T."/>
            <person name="Ammiraju J.S.S."/>
            <person name="Engler F."/>
            <person name="Soderlund C."/>
            <person name="Wing R.A."/>
            <person name="Palmer L.E."/>
            <person name="de la Bastide M."/>
            <person name="Spiegel L."/>
            <person name="Nascimento L."/>
            <person name="Zutavern T."/>
            <person name="O'Shaughnessy A."/>
            <person name="Dike S."/>
            <person name="Dedhia N."/>
            <person name="Preston R."/>
            <person name="Balija V."/>
            <person name="McCombie W.R."/>
            <person name="Chow T."/>
            <person name="Chen H."/>
            <person name="Chung M."/>
            <person name="Chen C."/>
            <person name="Shaw J."/>
            <person name="Wu H."/>
            <person name="Hsiao K."/>
            <person name="Chao Y."/>
            <person name="Chu M."/>
            <person name="Cheng C."/>
            <person name="Hour A."/>
            <person name="Lee P."/>
            <person name="Lin S."/>
            <person name="Lin Y."/>
            <person name="Liou J."/>
            <person name="Liu S."/>
            <person name="Hsing Y."/>
            <person name="Raghuvanshi S."/>
            <person name="Mohanty A."/>
            <person name="Bharti A.K."/>
            <person name="Gaur A."/>
            <person name="Gupta V."/>
            <person name="Kumar D."/>
            <person name="Ravi V."/>
            <person name="Vij S."/>
            <person name="Kapur A."/>
            <person name="Khurana P."/>
            <person name="Khurana P."/>
            <person name="Khurana J.P."/>
            <person name="Tyagi A.K."/>
            <person name="Gaikwad K."/>
            <person name="Singh A."/>
            <person name="Dalal V."/>
            <person name="Srivastava S."/>
            <person name="Dixit A."/>
            <person name="Pal A.K."/>
            <person name="Ghazi I.A."/>
            <person name="Yadav M."/>
            <person name="Pandit A."/>
            <person name="Bhargava A."/>
            <person name="Sureshbabu K."/>
            <person name="Batra K."/>
            <person name="Sharma T.R."/>
            <person name="Mohapatra T."/>
            <person name="Singh N.K."/>
            <person name="Messing J."/>
            <person name="Nelson A.B."/>
            <person name="Fuks G."/>
            <person name="Kavchok S."/>
            <person name="Keizer G."/>
            <person name="Linton E."/>
            <person name="Llaca V."/>
            <person name="Song R."/>
            <person name="Tanyolac B."/>
            <person name="Young S."/>
            <person name="Ho-Il K."/>
            <person name="Hahn J.H."/>
            <person name="Sangsakoo G."/>
            <person name="Vanavichit A."/>
            <person name="de Mattos Luiz.A.T."/>
            <person name="Zimmer P.D."/>
            <person name="Malone G."/>
            <person name="Dellagostin O."/>
            <person name="de Oliveira A.C."/>
            <person name="Bevan M."/>
            <person name="Bancroft I."/>
            <person name="Minx P."/>
            <person name="Cordum H."/>
            <person name="Wilson R."/>
            <person name="Cheng Z."/>
            <person name="Jin W."/>
            <person name="Jiang J."/>
            <person name="Leong S.A."/>
            <person name="Iwama H."/>
            <person name="Gojobori T."/>
            <person name="Itoh T."/>
            <person name="Niimura Y."/>
            <person name="Fujii Y."/>
            <person name="Habara T."/>
            <person name="Sakai H."/>
            <person name="Sato Y."/>
            <person name="Wilson G."/>
            <person name="Kumar K."/>
            <person name="McCouch S."/>
            <person name="Juretic N."/>
            <person name="Hoen D."/>
            <person name="Wright S."/>
            <person name="Bruskiewich R."/>
            <person name="Bureau T."/>
            <person name="Miyao A."/>
            <person name="Hirochika H."/>
            <person name="Nishikawa T."/>
            <person name="Kadowaki K."/>
            <person name="Sugiura M."/>
            <person name="Burr B."/>
            <person name="Sasaki T."/>
        </authorList>
    </citation>
    <scope>NUCLEOTIDE SEQUENCE [LARGE SCALE GENOMIC DNA]</scope>
    <source>
        <strain evidence="3">cv. Nipponbare</strain>
    </source>
</reference>
<gene>
    <name evidence="2" type="primary">OSJNBa0056O06.8</name>
</gene>
<organism evidence="2 3">
    <name type="scientific">Oryza sativa subsp. japonica</name>
    <name type="common">Rice</name>
    <dbReference type="NCBI Taxonomy" id="39947"/>
    <lineage>
        <taxon>Eukaryota</taxon>
        <taxon>Viridiplantae</taxon>
        <taxon>Streptophyta</taxon>
        <taxon>Embryophyta</taxon>
        <taxon>Tracheophyta</taxon>
        <taxon>Spermatophyta</taxon>
        <taxon>Magnoliopsida</taxon>
        <taxon>Liliopsida</taxon>
        <taxon>Poales</taxon>
        <taxon>Poaceae</taxon>
        <taxon>BOP clade</taxon>
        <taxon>Oryzoideae</taxon>
        <taxon>Oryzeae</taxon>
        <taxon>Oryzinae</taxon>
        <taxon>Oryza</taxon>
        <taxon>Oryza sativa</taxon>
    </lineage>
</organism>
<sequence>MNKTSSQIYLLELDSKGERALSSTVSAASSPGNQRDPTEPAVKDGAFGLQKLLSGTASLDNQALRVV</sequence>
<dbReference type="EMBL" id="AP005441">
    <property type="protein sequence ID" value="BAD05592.1"/>
    <property type="molecule type" value="Genomic_DNA"/>
</dbReference>